<feature type="compositionally biased region" description="Basic and acidic residues" evidence="1">
    <location>
        <begin position="59"/>
        <end position="72"/>
    </location>
</feature>
<keyword evidence="2" id="KW-0472">Membrane</keyword>
<keyword evidence="2" id="KW-0812">Transmembrane</keyword>
<reference evidence="4" key="1">
    <citation type="submission" date="2016-06" db="EMBL/GenBank/DDBJ databases">
        <title>Parallel loss of symbiosis genes in relatives of nitrogen-fixing non-legume Parasponia.</title>
        <authorList>
            <person name="Van Velzen R."/>
            <person name="Holmer R."/>
            <person name="Bu F."/>
            <person name="Rutten L."/>
            <person name="Van Zeijl A."/>
            <person name="Liu W."/>
            <person name="Santuari L."/>
            <person name="Cao Q."/>
            <person name="Sharma T."/>
            <person name="Shen D."/>
            <person name="Roswanjaya Y."/>
            <person name="Wardhani T."/>
            <person name="Kalhor M.S."/>
            <person name="Jansen J."/>
            <person name="Van den Hoogen J."/>
            <person name="Gungor B."/>
            <person name="Hartog M."/>
            <person name="Hontelez J."/>
            <person name="Verver J."/>
            <person name="Yang W.-C."/>
            <person name="Schijlen E."/>
            <person name="Repin R."/>
            <person name="Schilthuizen M."/>
            <person name="Schranz E."/>
            <person name="Heidstra R."/>
            <person name="Miyata K."/>
            <person name="Fedorova E."/>
            <person name="Kohlen W."/>
            <person name="Bisseling T."/>
            <person name="Smit S."/>
            <person name="Geurts R."/>
        </authorList>
    </citation>
    <scope>NUCLEOTIDE SEQUENCE [LARGE SCALE GENOMIC DNA]</scope>
    <source>
        <strain evidence="4">cv. RG33-2</strain>
    </source>
</reference>
<accession>A0A2P5EZ27</accession>
<organism evidence="3 4">
    <name type="scientific">Trema orientale</name>
    <name type="common">Charcoal tree</name>
    <name type="synonym">Celtis orientalis</name>
    <dbReference type="NCBI Taxonomy" id="63057"/>
    <lineage>
        <taxon>Eukaryota</taxon>
        <taxon>Viridiplantae</taxon>
        <taxon>Streptophyta</taxon>
        <taxon>Embryophyta</taxon>
        <taxon>Tracheophyta</taxon>
        <taxon>Spermatophyta</taxon>
        <taxon>Magnoliopsida</taxon>
        <taxon>eudicotyledons</taxon>
        <taxon>Gunneridae</taxon>
        <taxon>Pentapetalae</taxon>
        <taxon>rosids</taxon>
        <taxon>fabids</taxon>
        <taxon>Rosales</taxon>
        <taxon>Cannabaceae</taxon>
        <taxon>Trema</taxon>
    </lineage>
</organism>
<keyword evidence="4" id="KW-1185">Reference proteome</keyword>
<dbReference type="AlphaFoldDB" id="A0A2P5EZ27"/>
<dbReference type="Proteomes" id="UP000237000">
    <property type="component" value="Unassembled WGS sequence"/>
</dbReference>
<evidence type="ECO:0000256" key="1">
    <source>
        <dbReference type="SAM" id="MobiDB-lite"/>
    </source>
</evidence>
<dbReference type="InParanoid" id="A0A2P5EZ27"/>
<feature type="non-terminal residue" evidence="3">
    <location>
        <position position="1"/>
    </location>
</feature>
<name>A0A2P5EZ27_TREOI</name>
<proteinExistence type="predicted"/>
<dbReference type="EMBL" id="JXTC01000080">
    <property type="protein sequence ID" value="PON90791.1"/>
    <property type="molecule type" value="Genomic_DNA"/>
</dbReference>
<protein>
    <submittedName>
        <fullName evidence="3">Uncharacterized protein</fullName>
    </submittedName>
</protein>
<evidence type="ECO:0000313" key="3">
    <source>
        <dbReference type="EMBL" id="PON90791.1"/>
    </source>
</evidence>
<keyword evidence="2" id="KW-1133">Transmembrane helix</keyword>
<evidence type="ECO:0000313" key="4">
    <source>
        <dbReference type="Proteomes" id="UP000237000"/>
    </source>
</evidence>
<gene>
    <name evidence="3" type="ORF">TorRG33x02_134290</name>
</gene>
<feature type="transmembrane region" description="Helical" evidence="2">
    <location>
        <begin position="196"/>
        <end position="214"/>
    </location>
</feature>
<comment type="caution">
    <text evidence="3">The sequence shown here is derived from an EMBL/GenBank/DDBJ whole genome shotgun (WGS) entry which is preliminary data.</text>
</comment>
<feature type="region of interest" description="Disordered" evidence="1">
    <location>
        <begin position="59"/>
        <end position="93"/>
    </location>
</feature>
<sequence length="218" mass="23886">YRKYPSSSIRNSNAGSEQENAEFLTRALVRVNQVKRFRVCVPHNVLVIGPHVHDLLRVRRPEPGRHDSGSDRRRLHRLQKQPDPIARLSPRREPELSAVAVHGPDGYGSERAGPEIGAVALEGDPDEPEPHLVDELVSQDRELEEEEGLGGEAIVLDAEPDVAAAVAEDCSDDHRFGRAGLRRRDGGGRGIRRRGVLVVVVWGLGIVVLGNVVAKRGA</sequence>
<evidence type="ECO:0000256" key="2">
    <source>
        <dbReference type="SAM" id="Phobius"/>
    </source>
</evidence>